<keyword evidence="6" id="KW-0813">Transport</keyword>
<dbReference type="GO" id="GO:0051539">
    <property type="term" value="F:4 iron, 4 sulfur cluster binding"/>
    <property type="evidence" value="ECO:0007669"/>
    <property type="project" value="UniProtKB-UniRule"/>
</dbReference>
<comment type="cofactor">
    <cofactor evidence="6">
        <name>[4Fe-4S] cluster</name>
        <dbReference type="ChEBI" id="CHEBI:49883"/>
    </cofactor>
    <text evidence="6">Binds 2 [4Fe-4S] clusters.</text>
</comment>
<evidence type="ECO:0000256" key="6">
    <source>
        <dbReference type="PIRNR" id="PIRNR000139"/>
    </source>
</evidence>
<dbReference type="EMBL" id="CP121694">
    <property type="protein sequence ID" value="WRO21583.1"/>
    <property type="molecule type" value="Genomic_DNA"/>
</dbReference>
<dbReference type="PIRSF" id="PIRSF000139">
    <property type="entry name" value="Glc_ox_4Fe-4S"/>
    <property type="match status" value="1"/>
</dbReference>
<evidence type="ECO:0000313" key="8">
    <source>
        <dbReference type="EMBL" id="WRO21583.1"/>
    </source>
</evidence>
<evidence type="ECO:0000256" key="4">
    <source>
        <dbReference type="ARBA" id="ARBA00023004"/>
    </source>
</evidence>
<gene>
    <name evidence="8" type="ORF">MFMK1_001393</name>
</gene>
<proteinExistence type="predicted"/>
<keyword evidence="6" id="KW-0249">Electron transport</keyword>
<dbReference type="KEGG" id="dbc:MFMK1_001393"/>
<comment type="function">
    <text evidence="6">Component of a complex that catalyzes the oxidation of glycolate to glyoxylate.</text>
</comment>
<keyword evidence="9" id="KW-1185">Reference proteome</keyword>
<dbReference type="InterPro" id="IPR009051">
    <property type="entry name" value="Helical_ferredxn"/>
</dbReference>
<dbReference type="PANTHER" id="PTHR32479:SF17">
    <property type="entry name" value="GLYCOLATE OXIDASE IRON-SULFUR SUBUNIT"/>
    <property type="match status" value="1"/>
</dbReference>
<dbReference type="InterPro" id="IPR017896">
    <property type="entry name" value="4Fe4S_Fe-S-bd"/>
</dbReference>
<keyword evidence="3" id="KW-0677">Repeat</keyword>
<dbReference type="Pfam" id="PF13183">
    <property type="entry name" value="Fer4_8"/>
    <property type="match status" value="1"/>
</dbReference>
<dbReference type="Proteomes" id="UP001329915">
    <property type="component" value="Chromosome"/>
</dbReference>
<dbReference type="InterPro" id="IPR004017">
    <property type="entry name" value="Cys_rich_dom"/>
</dbReference>
<dbReference type="AlphaFoldDB" id="A0AAU0UQX5"/>
<dbReference type="InterPro" id="IPR012257">
    <property type="entry name" value="Glc_ox_4Fe-4S"/>
</dbReference>
<dbReference type="PANTHER" id="PTHR32479">
    <property type="entry name" value="GLYCOLATE OXIDASE IRON-SULFUR SUBUNIT"/>
    <property type="match status" value="1"/>
</dbReference>
<dbReference type="PROSITE" id="PS00198">
    <property type="entry name" value="4FE4S_FER_1"/>
    <property type="match status" value="1"/>
</dbReference>
<name>A0AAU0UQX5_9FIRM</name>
<dbReference type="EC" id="1.1.99.14" evidence="6"/>
<keyword evidence="5 6" id="KW-0411">Iron-sulfur</keyword>
<organism evidence="8 9">
    <name type="scientific">Metallumcola ferriviriculae</name>
    <dbReference type="NCBI Taxonomy" id="3039180"/>
    <lineage>
        <taxon>Bacteria</taxon>
        <taxon>Bacillati</taxon>
        <taxon>Bacillota</taxon>
        <taxon>Clostridia</taxon>
        <taxon>Neomoorellales</taxon>
        <taxon>Desulfitibacteraceae</taxon>
        <taxon>Metallumcola</taxon>
    </lineage>
</organism>
<keyword evidence="2 6" id="KW-0479">Metal-binding</keyword>
<comment type="catalytic activity">
    <reaction evidence="6">
        <text>(R)-lactate + A = pyruvate + AH2</text>
        <dbReference type="Rhea" id="RHEA:15089"/>
        <dbReference type="ChEBI" id="CHEBI:13193"/>
        <dbReference type="ChEBI" id="CHEBI:15361"/>
        <dbReference type="ChEBI" id="CHEBI:16004"/>
        <dbReference type="ChEBI" id="CHEBI:17499"/>
    </reaction>
</comment>
<dbReference type="SUPFAM" id="SSF46548">
    <property type="entry name" value="alpha-helical ferredoxin"/>
    <property type="match status" value="1"/>
</dbReference>
<keyword evidence="1 6" id="KW-0004">4Fe-4S</keyword>
<evidence type="ECO:0000259" key="7">
    <source>
        <dbReference type="PROSITE" id="PS51379"/>
    </source>
</evidence>
<evidence type="ECO:0000313" key="9">
    <source>
        <dbReference type="Proteomes" id="UP001329915"/>
    </source>
</evidence>
<dbReference type="Gene3D" id="1.10.1060.10">
    <property type="entry name" value="Alpha-helical ferredoxin"/>
    <property type="match status" value="1"/>
</dbReference>
<protein>
    <recommendedName>
        <fullName evidence="6">Glycolate oxidase iron-sulfur subunit</fullName>
        <ecNumber evidence="6">1.1.99.14</ecNumber>
    </recommendedName>
</protein>
<evidence type="ECO:0000256" key="3">
    <source>
        <dbReference type="ARBA" id="ARBA00022737"/>
    </source>
</evidence>
<dbReference type="GO" id="GO:0019154">
    <property type="term" value="F:glycolate dehydrogenase activity"/>
    <property type="evidence" value="ECO:0007669"/>
    <property type="project" value="UniProtKB-EC"/>
</dbReference>
<keyword evidence="4 6" id="KW-0408">Iron</keyword>
<evidence type="ECO:0000256" key="1">
    <source>
        <dbReference type="ARBA" id="ARBA00022485"/>
    </source>
</evidence>
<dbReference type="Pfam" id="PF02754">
    <property type="entry name" value="CCG"/>
    <property type="match status" value="2"/>
</dbReference>
<dbReference type="RefSeq" id="WP_366924419.1">
    <property type="nucleotide sequence ID" value="NZ_CP121694.1"/>
</dbReference>
<feature type="domain" description="4Fe-4S ferredoxin-type" evidence="7">
    <location>
        <begin position="4"/>
        <end position="33"/>
    </location>
</feature>
<dbReference type="InterPro" id="IPR017900">
    <property type="entry name" value="4Fe4S_Fe_S_CS"/>
</dbReference>
<evidence type="ECO:0000256" key="5">
    <source>
        <dbReference type="ARBA" id="ARBA00023014"/>
    </source>
</evidence>
<comment type="catalytic activity">
    <reaction evidence="6">
        <text>glycolate + A = glyoxylate + AH2</text>
        <dbReference type="Rhea" id="RHEA:21264"/>
        <dbReference type="ChEBI" id="CHEBI:13193"/>
        <dbReference type="ChEBI" id="CHEBI:17499"/>
        <dbReference type="ChEBI" id="CHEBI:29805"/>
        <dbReference type="ChEBI" id="CHEBI:36655"/>
        <dbReference type="EC" id="1.1.99.14"/>
    </reaction>
</comment>
<accession>A0AAU0UQX5</accession>
<evidence type="ECO:0000256" key="2">
    <source>
        <dbReference type="ARBA" id="ARBA00022723"/>
    </source>
</evidence>
<reference evidence="8 9" key="1">
    <citation type="submission" date="2023-04" db="EMBL/GenBank/DDBJ databases">
        <authorList>
            <person name="Hsu D."/>
        </authorList>
    </citation>
    <scope>NUCLEOTIDE SEQUENCE [LARGE SCALE GENOMIC DNA]</scope>
    <source>
        <strain evidence="8 9">MK1</strain>
    </source>
</reference>
<sequence length="421" mass="46714">MLANELEKKIRSCNRCGFCQDVCPTYRYTKNEAALARGRVRLARTVLEGKYNWGEEKEITEHIKTCLLCKACVTNCPSSVATDEIVMEARKEINYAAGLNLFHKLVYRGLLSDQKRLKAAGSLARFYDNSGTRWLVKNSGLLNSVKKLKHMENILPMGLKSTLRSRLPRIMIEVKKPKLRVGYFAGCATNTFFGDIGEAAVLYLQKHGCEVEVPPIQCCGGPHQSAGDFEEAQRLARENIHTFLEKDYDFIISDCATCTGTLKEYEKIFANDENMQHKAKQFSDLVMDLNAFVVKNELIGKSAGDINKKVTYHDPCHAIRGMGVKDEPREILSGISGLDFVEMKEADVCCGGAGSYCFVHQEVSSGILEAKIENFIQTGADILATSCPACTMQLYSGLRKSGVAAQIKHPIQLLAESEGLL</sequence>
<dbReference type="PROSITE" id="PS51379">
    <property type="entry name" value="4FE4S_FER_2"/>
    <property type="match status" value="1"/>
</dbReference>
<dbReference type="GO" id="GO:0046872">
    <property type="term" value="F:metal ion binding"/>
    <property type="evidence" value="ECO:0007669"/>
    <property type="project" value="UniProtKB-UniRule"/>
</dbReference>